<dbReference type="InterPro" id="IPR001650">
    <property type="entry name" value="Helicase_C-like"/>
</dbReference>
<keyword evidence="7" id="KW-0234">DNA repair</keyword>
<evidence type="ECO:0000259" key="11">
    <source>
        <dbReference type="PROSITE" id="PS51194"/>
    </source>
</evidence>
<dbReference type="SMART" id="SM00382">
    <property type="entry name" value="AAA"/>
    <property type="match status" value="1"/>
</dbReference>
<evidence type="ECO:0000256" key="5">
    <source>
        <dbReference type="ARBA" id="ARBA00022840"/>
    </source>
</evidence>
<dbReference type="PANTHER" id="PTHR47962">
    <property type="entry name" value="ATP-DEPENDENT HELICASE LHR-RELATED-RELATED"/>
    <property type="match status" value="1"/>
</dbReference>
<evidence type="ECO:0000256" key="1">
    <source>
        <dbReference type="ARBA" id="ARBA00022741"/>
    </source>
</evidence>
<organism evidence="12 13">
    <name type="scientific">Corynebacterium jeikeium (strain K411)</name>
    <dbReference type="NCBI Taxonomy" id="306537"/>
    <lineage>
        <taxon>Bacteria</taxon>
        <taxon>Bacillati</taxon>
        <taxon>Actinomycetota</taxon>
        <taxon>Actinomycetes</taxon>
        <taxon>Mycobacteriales</taxon>
        <taxon>Corynebacteriaceae</taxon>
        <taxon>Corynebacterium</taxon>
    </lineage>
</organism>
<evidence type="ECO:0000256" key="9">
    <source>
        <dbReference type="SAM" id="MobiDB-lite"/>
    </source>
</evidence>
<dbReference type="GO" id="GO:0004386">
    <property type="term" value="F:helicase activity"/>
    <property type="evidence" value="ECO:0007669"/>
    <property type="project" value="UniProtKB-KW"/>
</dbReference>
<dbReference type="Gene3D" id="3.40.50.300">
    <property type="entry name" value="P-loop containing nucleotide triphosphate hydrolases"/>
    <property type="match status" value="2"/>
</dbReference>
<evidence type="ECO:0000313" key="13">
    <source>
        <dbReference type="Proteomes" id="UP000000545"/>
    </source>
</evidence>
<dbReference type="Pfam" id="PF23236">
    <property type="entry name" value="WHD_2nd_Lhr"/>
    <property type="match status" value="1"/>
</dbReference>
<protein>
    <submittedName>
        <fullName evidence="12">Putative ATP-dependent DNA helicase</fullName>
    </submittedName>
</protein>
<evidence type="ECO:0000256" key="8">
    <source>
        <dbReference type="ARBA" id="ARBA00023235"/>
    </source>
</evidence>
<keyword evidence="4 12" id="KW-0347">Helicase</keyword>
<dbReference type="InterPro" id="IPR027417">
    <property type="entry name" value="P-loop_NTPase"/>
</dbReference>
<dbReference type="Pfam" id="PF00271">
    <property type="entry name" value="Helicase_C"/>
    <property type="match status" value="1"/>
</dbReference>
<keyword evidence="2" id="KW-0227">DNA damage</keyword>
<keyword evidence="6" id="KW-0238">DNA-binding</keyword>
<dbReference type="PANTHER" id="PTHR47962:SF5">
    <property type="entry name" value="ATP-DEPENDENT HELICASE LHR-RELATED"/>
    <property type="match status" value="1"/>
</dbReference>
<evidence type="ECO:0000256" key="2">
    <source>
        <dbReference type="ARBA" id="ARBA00022763"/>
    </source>
</evidence>
<feature type="region of interest" description="Disordered" evidence="9">
    <location>
        <begin position="1365"/>
        <end position="1385"/>
    </location>
</feature>
<dbReference type="GO" id="GO:0003677">
    <property type="term" value="F:DNA binding"/>
    <property type="evidence" value="ECO:0007669"/>
    <property type="project" value="UniProtKB-KW"/>
</dbReference>
<dbReference type="InterPro" id="IPR011545">
    <property type="entry name" value="DEAD/DEAH_box_helicase_dom"/>
</dbReference>
<dbReference type="InterPro" id="IPR045628">
    <property type="entry name" value="Lhr_WH_dom"/>
</dbReference>
<gene>
    <name evidence="12" type="primary">lhr</name>
    <name evidence="12" type="ordered locus">jk0445</name>
</gene>
<dbReference type="InterPro" id="IPR052511">
    <property type="entry name" value="ATP-dep_Helicase"/>
</dbReference>
<evidence type="ECO:0000256" key="7">
    <source>
        <dbReference type="ARBA" id="ARBA00023204"/>
    </source>
</evidence>
<dbReference type="GO" id="GO:0016887">
    <property type="term" value="F:ATP hydrolysis activity"/>
    <property type="evidence" value="ECO:0007669"/>
    <property type="project" value="TreeGrafter"/>
</dbReference>
<feature type="compositionally biased region" description="Basic residues" evidence="9">
    <location>
        <begin position="1369"/>
        <end position="1385"/>
    </location>
</feature>
<dbReference type="STRING" id="306537.jk0445"/>
<dbReference type="GO" id="GO:0006281">
    <property type="term" value="P:DNA repair"/>
    <property type="evidence" value="ECO:0007669"/>
    <property type="project" value="UniProtKB-KW"/>
</dbReference>
<dbReference type="Pfam" id="PF00270">
    <property type="entry name" value="DEAD"/>
    <property type="match status" value="1"/>
</dbReference>
<proteinExistence type="predicted"/>
<dbReference type="Pfam" id="PF23234">
    <property type="entry name" value="WHD_4th_Lhr"/>
    <property type="match status" value="1"/>
</dbReference>
<evidence type="ECO:0000259" key="10">
    <source>
        <dbReference type="PROSITE" id="PS51192"/>
    </source>
</evidence>
<dbReference type="KEGG" id="cjk:jk0445"/>
<dbReference type="InterPro" id="IPR055368">
    <property type="entry name" value="WH3_Lhr"/>
</dbReference>
<feature type="region of interest" description="Disordered" evidence="9">
    <location>
        <begin position="1512"/>
        <end position="1533"/>
    </location>
</feature>
<name>Q4JX55_CORJK</name>
<dbReference type="SUPFAM" id="SSF52540">
    <property type="entry name" value="P-loop containing nucleoside triphosphate hydrolases"/>
    <property type="match status" value="1"/>
</dbReference>
<dbReference type="GO" id="GO:0005524">
    <property type="term" value="F:ATP binding"/>
    <property type="evidence" value="ECO:0007669"/>
    <property type="project" value="UniProtKB-KW"/>
</dbReference>
<evidence type="ECO:0000256" key="6">
    <source>
        <dbReference type="ARBA" id="ARBA00023125"/>
    </source>
</evidence>
<keyword evidence="13" id="KW-1185">Reference proteome</keyword>
<keyword evidence="3" id="KW-0378">Hydrolase</keyword>
<dbReference type="Pfam" id="PF23235">
    <property type="entry name" value="WHD_3rd_Lhr"/>
    <property type="match status" value="1"/>
</dbReference>
<reference evidence="12 13" key="1">
    <citation type="journal article" date="2005" name="J. Bacteriol.">
        <title>Complete genome sequence and analysis of the multiresistant nosocomial pathogen Corynebacterium jeikeium K411, a lipid-requiring bacterium of the human skin flora.</title>
        <authorList>
            <person name="Tauch A."/>
            <person name="Kaiser O."/>
            <person name="Hain T."/>
            <person name="Goesmann A."/>
            <person name="Weisshaar B."/>
            <person name="Albersmeier A."/>
            <person name="Bekel T."/>
            <person name="Bischoff N."/>
            <person name="Brune I."/>
            <person name="Chakraborty T."/>
            <person name="Kalinowski J."/>
            <person name="Meyer F."/>
            <person name="Rupp O."/>
            <person name="Schneiker S."/>
            <person name="Viehoever P."/>
            <person name="Puehler A."/>
        </authorList>
    </citation>
    <scope>NUCLEOTIDE SEQUENCE [LARGE SCALE GENOMIC DNA]</scope>
    <source>
        <strain evidence="12 13">K411</strain>
    </source>
</reference>
<dbReference type="eggNOG" id="COG1201">
    <property type="taxonomic scope" value="Bacteria"/>
</dbReference>
<accession>Q4JX55</accession>
<dbReference type="InterPro" id="IPR055369">
    <property type="entry name" value="WH2_Lhr"/>
</dbReference>
<dbReference type="Pfam" id="PF08494">
    <property type="entry name" value="DEAD_assoc"/>
    <property type="match status" value="1"/>
</dbReference>
<dbReference type="OrthoDB" id="9815222at2"/>
<evidence type="ECO:0000313" key="12">
    <source>
        <dbReference type="EMBL" id="CAI36602.1"/>
    </source>
</evidence>
<feature type="domain" description="Helicase C-terminal" evidence="11">
    <location>
        <begin position="336"/>
        <end position="514"/>
    </location>
</feature>
<dbReference type="PROSITE" id="PS51194">
    <property type="entry name" value="HELICASE_CTER"/>
    <property type="match status" value="1"/>
</dbReference>
<sequence length="1664" mass="176929">MAVDPLDSFYAPVAAWFRDVFAEPTIVQTQAWRAISAGQNALVVAPTGSGKTLAAFLWSLSRLSGGSFFNDAPMPEKSSPTKVLYISPLKALGVDVSRNLAAPLAGIARVADAMGETAAPVRVGVRSGDTPQSERSKLLRNPPEILVTTPESLYLMLTSKAAATLANVDTVIVDEVHAVAGTKRGTHLALSLERLEMLTGRAVQRIGLSATVNPVDKVASFLGGDRPVTVVNPEQPKSWDVQVTSVVEDFQDPPAVEDVALAEYEVAESEAASEKETEEALVDGAPVDEALLGPSLIGEGVGGSTQVGSGARVASGVDKESALPQQKSVWPHVQKAIYQQVMENRSTLVFVNSRRAAERLTGALNEEWAKEHDPDALAAPTRRDPAQMMAQSGAVRGMDGAGVARAHHGSVSKDERADIEAALKSGELRCVVATSSLELGIDMGLVDHVVQVGAPPSVASAVQRCGRAGHTVGATSHATIYPLHKQDAEAAVVVVDRLLKGELEPLHVVHNALDVLAQQTVAATVQAGAGGASGTDGMDALDVEEWWRVVRRAHPYATLPREAFDGVIEMISGRYPSTDFADLKARAIYDPVAGTLEARPGAQRLAVTSGGTIPDRGMFGVFLAAGENDGARRVGELDEEMVYESRVGDVFTLGASSWRILEINRDQVIVAPAAGHTGRLPFWVGDAAGRPVELGKAIGENRRTWASGTLADIRSADFLDAHTRANLDAYYQEQKETAGIIPDERTVLIERFRDDIGDWRVVVHTPFGRGVNAPWALALGAELNRRTGIDAMAVAGDDGMVLRLPYSDEPPGMELLLGEGYSGAERAEATLADVMEEVGSSALFAARFRECAARALLLPRRNPGKRQPLWQQRQRAAQLLDVAREHPEFPVMVETMRECVHDVYNLDFLKALVANLGQRGVRLAEVTTEAPSAFAESLLFTYTSAFMYEGDSAERAAALAVDPALLAKVLGTREEGMVLDPTAVRRVVDAAQWLAEGRQATSVEQAVDMLRALGPLSLDGVRERIEPWAGTVEDSLEQLRELVPTRLIEVHFGGQLKLGAVEDMPLLRDGLGVPVPPGVAIAAEQVDQVDNAIDQLLLRWMKNRGPTTAAEAAAEFGLGRATADALLARWAEGVQGTGKQRRLSAGHFVDLQAETQHTETQHTETQYVDTGMLRRLRSATLAAARGSLEPVTQQTYAQYLADWHGLGQMQREELASALEQLAGVPIPASAWETLVLPARIPDYQPGDLDELLSTGEILAVGSGQAGAKDAWVSFIPAGMVEYLLEGGEVLERGVHTEAATTLGMVATQILEHLQRGGAFLAAELQAATGADHAEVDAALWELFDAGLVAPDSFAAVRARLVEAGTTGKQAHRAPRRNQGRGSARRVRMGRSGFARAARRSMNAHSSVPGRWSAVYGAGTGTGIGAGIDAVGELEAPLDAAELALVRSEAWIDRYAVVTRGAVVTEKAAGGFAEAYRTLSAWEDSGEVLRGYIVEGLGGAQFAPRDVISQLRRAQDGRSRDAGEPATPGNAPQLLSVLDPANPFGSTLPWPEVSRSTAEGISPTRTAGAMIIIAAGRAEAYVSRGGKNVSLFSRPDFGDATSAELGASAPQIDLVVGALKEAIRAQRLSPVTIEKVNGSSVMDIATTDWVAAGARLTPKGLSIRA</sequence>
<dbReference type="PROSITE" id="PS51192">
    <property type="entry name" value="HELICASE_ATP_BIND_1"/>
    <property type="match status" value="1"/>
</dbReference>
<keyword evidence="1" id="KW-0547">Nucleotide-binding</keyword>
<dbReference type="Pfam" id="PF19306">
    <property type="entry name" value="WHD_Lhr"/>
    <property type="match status" value="1"/>
</dbReference>
<dbReference type="PATRIC" id="fig|306537.10.peg.457"/>
<dbReference type="InterPro" id="IPR055367">
    <property type="entry name" value="WH4_Lhr"/>
</dbReference>
<dbReference type="EMBL" id="CR931997">
    <property type="protein sequence ID" value="CAI36602.1"/>
    <property type="molecule type" value="Genomic_DNA"/>
</dbReference>
<dbReference type="Proteomes" id="UP000000545">
    <property type="component" value="Chromosome"/>
</dbReference>
<evidence type="ECO:0000256" key="3">
    <source>
        <dbReference type="ARBA" id="ARBA00022801"/>
    </source>
</evidence>
<dbReference type="SMART" id="SM00490">
    <property type="entry name" value="HELICc"/>
    <property type="match status" value="1"/>
</dbReference>
<keyword evidence="5" id="KW-0067">ATP-binding</keyword>
<dbReference type="SMART" id="SM00487">
    <property type="entry name" value="DEXDc"/>
    <property type="match status" value="1"/>
</dbReference>
<dbReference type="HOGENOM" id="CLU_002025_3_1_11"/>
<dbReference type="InterPro" id="IPR014001">
    <property type="entry name" value="Helicase_ATP-bd"/>
</dbReference>
<feature type="compositionally biased region" description="Basic and acidic residues" evidence="9">
    <location>
        <begin position="1512"/>
        <end position="1522"/>
    </location>
</feature>
<evidence type="ECO:0000256" key="4">
    <source>
        <dbReference type="ARBA" id="ARBA00022806"/>
    </source>
</evidence>
<dbReference type="InterPro" id="IPR013701">
    <property type="entry name" value="Lhr-like_DEAD/DEAH_assoc"/>
</dbReference>
<dbReference type="RefSeq" id="WP_011273127.1">
    <property type="nucleotide sequence ID" value="NC_007164.1"/>
</dbReference>
<dbReference type="InterPro" id="IPR003593">
    <property type="entry name" value="AAA+_ATPase"/>
</dbReference>
<dbReference type="CDD" id="cd17922">
    <property type="entry name" value="DEXHc_LHR-like"/>
    <property type="match status" value="1"/>
</dbReference>
<feature type="domain" description="Helicase ATP-binding" evidence="10">
    <location>
        <begin position="32"/>
        <end position="230"/>
    </location>
</feature>
<keyword evidence="8" id="KW-0413">Isomerase</keyword>